<accession>A0ACC2KTE3</accession>
<reference evidence="1 2" key="1">
    <citation type="journal article" date="2022" name="Hortic Res">
        <title>A haplotype resolved chromosomal level avocado genome allows analysis of novel avocado genes.</title>
        <authorList>
            <person name="Nath O."/>
            <person name="Fletcher S.J."/>
            <person name="Hayward A."/>
            <person name="Shaw L.M."/>
            <person name="Masouleh A.K."/>
            <person name="Furtado A."/>
            <person name="Henry R.J."/>
            <person name="Mitter N."/>
        </authorList>
    </citation>
    <scope>NUCLEOTIDE SEQUENCE [LARGE SCALE GENOMIC DNA]</scope>
    <source>
        <strain evidence="2">cv. Hass</strain>
    </source>
</reference>
<dbReference type="EMBL" id="CM056819">
    <property type="protein sequence ID" value="KAJ8624340.1"/>
    <property type="molecule type" value="Genomic_DNA"/>
</dbReference>
<comment type="caution">
    <text evidence="1">The sequence shown here is derived from an EMBL/GenBank/DDBJ whole genome shotgun (WGS) entry which is preliminary data.</text>
</comment>
<name>A0ACC2KTE3_PERAE</name>
<sequence>MARGYMLLLACALALLASMASAKVVKHTFNIGNATFKPLCKEQVIVAVNGSLPGPIIRVHEGDTLVVHVLNESPYNMTIHWHGIFQLLSGWADGPGYVTQCPIQPGSSYTYRFNITGQEGTLWWHAHSSWLRATVYGALLIRPRAGRSYPFPKPHREFPIILGEWWDANVVDVENAALLTGGGPNVSDAYTINGKAGDLYPCNTKHTHKIKVATGRTYMLRIINAALNNQLFFKVAGHNLTVVAIDASYTIPFPTDVVIVAPGQTTDVLLVANQAPGHYYMAARPYISAVGLTSNNSTTTGVIQYENATSSAPLMPVLPETNDTVTAHRFLSNLTALITGPPRVPLDVDQHMFVTFGLGLEPCETKATCEGLNGLRFSASMNNVSFKLPSTLAMLQAHFFGVSGIFTEDFPVVPPVVFDYTNANVSFDSDLWTPVKGTRVKRLPYNSTVEIVLQNTAILGTENHPIHLHGFNFFVLAQGFGNFNRTRDATLFNLVNPQERNTIGVPVGGWAVIRFRANNPGVWLMHCHLDVHLPWGLAMAFVIDNGPTPSSTLPPPPEDLPRC</sequence>
<organism evidence="1 2">
    <name type="scientific">Persea americana</name>
    <name type="common">Avocado</name>
    <dbReference type="NCBI Taxonomy" id="3435"/>
    <lineage>
        <taxon>Eukaryota</taxon>
        <taxon>Viridiplantae</taxon>
        <taxon>Streptophyta</taxon>
        <taxon>Embryophyta</taxon>
        <taxon>Tracheophyta</taxon>
        <taxon>Spermatophyta</taxon>
        <taxon>Magnoliopsida</taxon>
        <taxon>Magnoliidae</taxon>
        <taxon>Laurales</taxon>
        <taxon>Lauraceae</taxon>
        <taxon>Persea</taxon>
    </lineage>
</organism>
<protein>
    <submittedName>
        <fullName evidence="1">Uncharacterized protein</fullName>
    </submittedName>
</protein>
<dbReference type="Proteomes" id="UP001234297">
    <property type="component" value="Chromosome 11"/>
</dbReference>
<proteinExistence type="predicted"/>
<evidence type="ECO:0000313" key="1">
    <source>
        <dbReference type="EMBL" id="KAJ8624340.1"/>
    </source>
</evidence>
<gene>
    <name evidence="1" type="ORF">MRB53_032870</name>
</gene>
<evidence type="ECO:0000313" key="2">
    <source>
        <dbReference type="Proteomes" id="UP001234297"/>
    </source>
</evidence>
<keyword evidence="2" id="KW-1185">Reference proteome</keyword>